<evidence type="ECO:0000313" key="1">
    <source>
        <dbReference type="EMBL" id="TCN61040.1"/>
    </source>
</evidence>
<evidence type="ECO:0008006" key="3">
    <source>
        <dbReference type="Google" id="ProtNLM"/>
    </source>
</evidence>
<gene>
    <name evidence="1" type="ORF">EV142_101623</name>
</gene>
<sequence>MDIIKQIERLKKMHQLIFAEKTGTPCVFAKKMYLSRSQLYNTIDIMKTLEAPIKYCKKRETFYYETPFDLELSYSFKAIIDDEAKEIFGGFSFRPILLDGTIISLL</sequence>
<reference evidence="1 2" key="1">
    <citation type="journal article" date="2015" name="Stand. Genomic Sci.">
        <title>Genomic Encyclopedia of Bacterial and Archaeal Type Strains, Phase III: the genomes of soil and plant-associated and newly described type strains.</title>
        <authorList>
            <person name="Whitman W.B."/>
            <person name="Woyke T."/>
            <person name="Klenk H.P."/>
            <person name="Zhou Y."/>
            <person name="Lilburn T.G."/>
            <person name="Beck B.J."/>
            <person name="De Vos P."/>
            <person name="Vandamme P."/>
            <person name="Eisen J.A."/>
            <person name="Garrity G."/>
            <person name="Hugenholtz P."/>
            <person name="Kyrpides N.C."/>
        </authorList>
    </citation>
    <scope>NUCLEOTIDE SEQUENCE [LARGE SCALE GENOMIC DNA]</scope>
    <source>
        <strain evidence="1 2">P5626</strain>
    </source>
</reference>
<protein>
    <recommendedName>
        <fullName evidence="3">DNA-binding protein</fullName>
    </recommendedName>
</protein>
<evidence type="ECO:0000313" key="2">
    <source>
        <dbReference type="Proteomes" id="UP000295270"/>
    </source>
</evidence>
<organism evidence="1 2">
    <name type="scientific">Flavobacterium circumlabens</name>
    <dbReference type="NCBI Taxonomy" id="2133765"/>
    <lineage>
        <taxon>Bacteria</taxon>
        <taxon>Pseudomonadati</taxon>
        <taxon>Bacteroidota</taxon>
        <taxon>Flavobacteriia</taxon>
        <taxon>Flavobacteriales</taxon>
        <taxon>Flavobacteriaceae</taxon>
        <taxon>Flavobacterium</taxon>
    </lineage>
</organism>
<dbReference type="Proteomes" id="UP000295270">
    <property type="component" value="Unassembled WGS sequence"/>
</dbReference>
<dbReference type="EMBL" id="SLWA01000001">
    <property type="protein sequence ID" value="TCN61040.1"/>
    <property type="molecule type" value="Genomic_DNA"/>
</dbReference>
<proteinExistence type="predicted"/>
<keyword evidence="2" id="KW-1185">Reference proteome</keyword>
<accession>A0ABY2B4W2</accession>
<comment type="caution">
    <text evidence="1">The sequence shown here is derived from an EMBL/GenBank/DDBJ whole genome shotgun (WGS) entry which is preliminary data.</text>
</comment>
<dbReference type="RefSeq" id="WP_238698646.1">
    <property type="nucleotide sequence ID" value="NZ_QWDN01000001.1"/>
</dbReference>
<name>A0ABY2B4W2_9FLAO</name>